<dbReference type="EMBL" id="JAZHXJ010001144">
    <property type="protein sequence ID" value="KAL1845309.1"/>
    <property type="molecule type" value="Genomic_DNA"/>
</dbReference>
<accession>A0ABR3VUJ3</accession>
<keyword evidence="2" id="KW-1185">Reference proteome</keyword>
<evidence type="ECO:0000313" key="2">
    <source>
        <dbReference type="Proteomes" id="UP001586593"/>
    </source>
</evidence>
<protein>
    <submittedName>
        <fullName evidence="1">Uncharacterized protein</fullName>
    </submittedName>
</protein>
<name>A0ABR3VUJ3_9PEZI</name>
<comment type="caution">
    <text evidence="1">The sequence shown here is derived from an EMBL/GenBank/DDBJ whole genome shotgun (WGS) entry which is preliminary data.</text>
</comment>
<gene>
    <name evidence="1" type="ORF">VTK73DRAFT_700</name>
</gene>
<proteinExistence type="predicted"/>
<organism evidence="1 2">
    <name type="scientific">Phialemonium thermophilum</name>
    <dbReference type="NCBI Taxonomy" id="223376"/>
    <lineage>
        <taxon>Eukaryota</taxon>
        <taxon>Fungi</taxon>
        <taxon>Dikarya</taxon>
        <taxon>Ascomycota</taxon>
        <taxon>Pezizomycotina</taxon>
        <taxon>Sordariomycetes</taxon>
        <taxon>Sordariomycetidae</taxon>
        <taxon>Cephalothecales</taxon>
        <taxon>Cephalothecaceae</taxon>
        <taxon>Phialemonium</taxon>
    </lineage>
</organism>
<dbReference type="Proteomes" id="UP001586593">
    <property type="component" value="Unassembled WGS sequence"/>
</dbReference>
<evidence type="ECO:0000313" key="1">
    <source>
        <dbReference type="EMBL" id="KAL1845309.1"/>
    </source>
</evidence>
<reference evidence="1 2" key="1">
    <citation type="journal article" date="2024" name="Commun. Biol.">
        <title>Comparative genomic analysis of thermophilic fungi reveals convergent evolutionary adaptations and gene losses.</title>
        <authorList>
            <person name="Steindorff A.S."/>
            <person name="Aguilar-Pontes M.V."/>
            <person name="Robinson A.J."/>
            <person name="Andreopoulos B."/>
            <person name="LaButti K."/>
            <person name="Kuo A."/>
            <person name="Mondo S."/>
            <person name="Riley R."/>
            <person name="Otillar R."/>
            <person name="Haridas S."/>
            <person name="Lipzen A."/>
            <person name="Grimwood J."/>
            <person name="Schmutz J."/>
            <person name="Clum A."/>
            <person name="Reid I.D."/>
            <person name="Moisan M.C."/>
            <person name="Butler G."/>
            <person name="Nguyen T.T.M."/>
            <person name="Dewar K."/>
            <person name="Conant G."/>
            <person name="Drula E."/>
            <person name="Henrissat B."/>
            <person name="Hansel C."/>
            <person name="Singer S."/>
            <person name="Hutchinson M.I."/>
            <person name="de Vries R.P."/>
            <person name="Natvig D.O."/>
            <person name="Powell A.J."/>
            <person name="Tsang A."/>
            <person name="Grigoriev I.V."/>
        </authorList>
    </citation>
    <scope>NUCLEOTIDE SEQUENCE [LARGE SCALE GENOMIC DNA]</scope>
    <source>
        <strain evidence="1 2">ATCC 24622</strain>
    </source>
</reference>
<sequence length="162" mass="18631">MISLSDFTSPFFQLSPSPQKLIFPHAHTLVFLITELPDCLSAPYTHHQQVTTESLWPFYNMSCWSSHFVLPAQEYNRLIIDHDATEKAKAVLLKQDYLPGLFKILENHGVADLVEPHLLHRHFLLREGETLVHKQLNITRGIRISVLMSPRPWSAPRLSSLI</sequence>